<dbReference type="AlphaFoldDB" id="A0A5B2WDL5"/>
<evidence type="ECO:0000313" key="3">
    <source>
        <dbReference type="Proteomes" id="UP000323454"/>
    </source>
</evidence>
<name>A0A5B2WDL5_9PSEU</name>
<gene>
    <name evidence="2" type="ORF">F0L68_39205</name>
</gene>
<comment type="caution">
    <text evidence="2">The sequence shown here is derived from an EMBL/GenBank/DDBJ whole genome shotgun (WGS) entry which is preliminary data.</text>
</comment>
<dbReference type="InterPro" id="IPR046542">
    <property type="entry name" value="DUF6801"/>
</dbReference>
<dbReference type="RefSeq" id="WP_149854991.1">
    <property type="nucleotide sequence ID" value="NZ_VUOB01000093.1"/>
</dbReference>
<dbReference type="OrthoDB" id="3453389at2"/>
<reference evidence="2 3" key="1">
    <citation type="submission" date="2019-09" db="EMBL/GenBank/DDBJ databases">
        <title>Goodfellowia gen. nov., a new genus of the Pseudonocardineae related to Actinoalloteichus, containing Goodfellowia coeruleoviolacea gen. nov., comb. nov. gen. nov., comb. nov.</title>
        <authorList>
            <person name="Labeda D."/>
        </authorList>
    </citation>
    <scope>NUCLEOTIDE SEQUENCE [LARGE SCALE GENOMIC DNA]</scope>
    <source>
        <strain evidence="2 3">AN110305</strain>
    </source>
</reference>
<evidence type="ECO:0000259" key="1">
    <source>
        <dbReference type="Pfam" id="PF20611"/>
    </source>
</evidence>
<dbReference type="EMBL" id="VUOB01000093">
    <property type="protein sequence ID" value="KAA2250173.1"/>
    <property type="molecule type" value="Genomic_DNA"/>
</dbReference>
<dbReference type="Proteomes" id="UP000323454">
    <property type="component" value="Unassembled WGS sequence"/>
</dbReference>
<dbReference type="Pfam" id="PF20611">
    <property type="entry name" value="DUF6801"/>
    <property type="match status" value="1"/>
</dbReference>
<proteinExistence type="predicted"/>
<reference evidence="2 3" key="2">
    <citation type="submission" date="2019-09" db="EMBL/GenBank/DDBJ databases">
        <authorList>
            <person name="Jin C."/>
        </authorList>
    </citation>
    <scope>NUCLEOTIDE SEQUENCE [LARGE SCALE GENOMIC DNA]</scope>
    <source>
        <strain evidence="2 3">AN110305</strain>
    </source>
</reference>
<feature type="domain" description="DUF6801" evidence="1">
    <location>
        <begin position="50"/>
        <end position="200"/>
    </location>
</feature>
<accession>A0A5B2WDL5</accession>
<protein>
    <recommendedName>
        <fullName evidence="1">DUF6801 domain-containing protein</fullName>
    </recommendedName>
</protein>
<keyword evidence="3" id="KW-1185">Reference proteome</keyword>
<organism evidence="2 3">
    <name type="scientific">Solihabitans fulvus</name>
    <dbReference type="NCBI Taxonomy" id="1892852"/>
    <lineage>
        <taxon>Bacteria</taxon>
        <taxon>Bacillati</taxon>
        <taxon>Actinomycetota</taxon>
        <taxon>Actinomycetes</taxon>
        <taxon>Pseudonocardiales</taxon>
        <taxon>Pseudonocardiaceae</taxon>
        <taxon>Solihabitans</taxon>
    </lineage>
</organism>
<sequence length="414" mass="39915">MAKRTWWRQWGIVAGGVLVAALAVVPTAGAAPVSPAVPAGAEIGQVNFPFSCTMPIIGTQTVNVGLSGTLTSQLGSGQQFYLSDGAGTLTIPANVVNLIAALGADSMSGTVNTLQITATGATPASLDAANGTPIVIPSTKLVADQPVVLPLPADGLLTVGPYTAGTSGIANLGVGGSTATINLADASGNPVLYPLDVTCDAPNPTVSLAAVNIGGPAGLPPAQPSTGARAVFGDIPLGSLTGSVNLPLSCTVSGLGSQDISGTLTGTFARVVPGGSQFSITGGGGSLNYSASAVNAILAQYPTATTASGSLTDFEVQADNATPASVNAASPAIAVGQTALTAGQAASVPIPSGTDTLTIGPFTAGPSGGQVTLSAGSSGGTITVQDAGGTTLGSAQISCATPNPRVALSQISIS</sequence>
<evidence type="ECO:0000313" key="2">
    <source>
        <dbReference type="EMBL" id="KAA2250173.1"/>
    </source>
</evidence>